<proteinExistence type="predicted"/>
<sequence length="151" mass="16169">MVIGRGARSTSPPLRAMSYSFFPPILIAEYIGGICKISPVNRGSTAASISRETDGSQRSSAVPVTSCVSVTRPRRSPATYSFFPFSANSTARVACPTKTGSTPVAMGSSVPPWPTRFSFRMPRSLAHTSMLVHSMGLSMMMIPLGITRPPR</sequence>
<reference evidence="2" key="1">
    <citation type="submission" date="2019-08" db="EMBL/GenBank/DDBJ databases">
        <authorList>
            <person name="Kucharzyk K."/>
            <person name="Murdoch R.W."/>
            <person name="Higgins S."/>
            <person name="Loffler F."/>
        </authorList>
    </citation>
    <scope>NUCLEOTIDE SEQUENCE</scope>
</reference>
<dbReference type="EMBL" id="VSSQ01039662">
    <property type="protein sequence ID" value="MPM92763.1"/>
    <property type="molecule type" value="Genomic_DNA"/>
</dbReference>
<organism evidence="2">
    <name type="scientific">bioreactor metagenome</name>
    <dbReference type="NCBI Taxonomy" id="1076179"/>
    <lineage>
        <taxon>unclassified sequences</taxon>
        <taxon>metagenomes</taxon>
        <taxon>ecological metagenomes</taxon>
    </lineage>
</organism>
<gene>
    <name evidence="2" type="ORF">SDC9_139899</name>
</gene>
<evidence type="ECO:0000256" key="1">
    <source>
        <dbReference type="SAM" id="Phobius"/>
    </source>
</evidence>
<name>A0A645DVY3_9ZZZZ</name>
<comment type="caution">
    <text evidence="2">The sequence shown here is derived from an EMBL/GenBank/DDBJ whole genome shotgun (WGS) entry which is preliminary data.</text>
</comment>
<accession>A0A645DVY3</accession>
<keyword evidence="1" id="KW-0812">Transmembrane</keyword>
<feature type="transmembrane region" description="Helical" evidence="1">
    <location>
        <begin position="125"/>
        <end position="146"/>
    </location>
</feature>
<protein>
    <submittedName>
        <fullName evidence="2">Uncharacterized protein</fullName>
    </submittedName>
</protein>
<keyword evidence="1" id="KW-0472">Membrane</keyword>
<evidence type="ECO:0000313" key="2">
    <source>
        <dbReference type="EMBL" id="MPM92763.1"/>
    </source>
</evidence>
<keyword evidence="1" id="KW-1133">Transmembrane helix</keyword>
<dbReference type="AlphaFoldDB" id="A0A645DVY3"/>